<dbReference type="Gene3D" id="1.10.260.40">
    <property type="entry name" value="lambda repressor-like DNA-binding domains"/>
    <property type="match status" value="1"/>
</dbReference>
<feature type="domain" description="HTH lacI-type" evidence="4">
    <location>
        <begin position="7"/>
        <end position="62"/>
    </location>
</feature>
<proteinExistence type="predicted"/>
<name>A0A371X9U6_9HYPH</name>
<dbReference type="OrthoDB" id="9805774at2"/>
<keyword evidence="6" id="KW-1185">Reference proteome</keyword>
<evidence type="ECO:0000313" key="5">
    <source>
        <dbReference type="EMBL" id="RFC65999.1"/>
    </source>
</evidence>
<evidence type="ECO:0000313" key="6">
    <source>
        <dbReference type="Proteomes" id="UP000264310"/>
    </source>
</evidence>
<organism evidence="5 6">
    <name type="scientific">Fulvimarina endophytica</name>
    <dbReference type="NCBI Taxonomy" id="2293836"/>
    <lineage>
        <taxon>Bacteria</taxon>
        <taxon>Pseudomonadati</taxon>
        <taxon>Pseudomonadota</taxon>
        <taxon>Alphaproteobacteria</taxon>
        <taxon>Hyphomicrobiales</taxon>
        <taxon>Aurantimonadaceae</taxon>
        <taxon>Fulvimarina</taxon>
    </lineage>
</organism>
<accession>A0A371X9U6</accession>
<dbReference type="SMART" id="SM00354">
    <property type="entry name" value="HTH_LACI"/>
    <property type="match status" value="1"/>
</dbReference>
<dbReference type="PANTHER" id="PTHR30146:SF152">
    <property type="entry name" value="TRANSCRIPTIONAL REGULATORY PROTEIN"/>
    <property type="match status" value="1"/>
</dbReference>
<dbReference type="PROSITE" id="PS50932">
    <property type="entry name" value="HTH_LACI_2"/>
    <property type="match status" value="1"/>
</dbReference>
<reference evidence="5 6" key="1">
    <citation type="submission" date="2018-08" db="EMBL/GenBank/DDBJ databases">
        <title>Fulvimarina sp. 85, whole genome shotgun sequence.</title>
        <authorList>
            <person name="Tuo L."/>
        </authorList>
    </citation>
    <scope>NUCLEOTIDE SEQUENCE [LARGE SCALE GENOMIC DNA]</scope>
    <source>
        <strain evidence="5 6">85</strain>
    </source>
</reference>
<protein>
    <submittedName>
        <fullName evidence="5">LacI family DNA-binding transcriptional regulator</fullName>
    </submittedName>
</protein>
<dbReference type="Gene3D" id="3.40.50.2300">
    <property type="match status" value="2"/>
</dbReference>
<dbReference type="InterPro" id="IPR025997">
    <property type="entry name" value="SBP_2_dom"/>
</dbReference>
<dbReference type="InterPro" id="IPR010982">
    <property type="entry name" value="Lambda_DNA-bd_dom_sf"/>
</dbReference>
<keyword evidence="1" id="KW-0805">Transcription regulation</keyword>
<keyword evidence="2 5" id="KW-0238">DNA-binding</keyword>
<dbReference type="PANTHER" id="PTHR30146">
    <property type="entry name" value="LACI-RELATED TRANSCRIPTIONAL REPRESSOR"/>
    <property type="match status" value="1"/>
</dbReference>
<dbReference type="Proteomes" id="UP000264310">
    <property type="component" value="Unassembled WGS sequence"/>
</dbReference>
<comment type="caution">
    <text evidence="5">The sequence shown here is derived from an EMBL/GenBank/DDBJ whole genome shotgun (WGS) entry which is preliminary data.</text>
</comment>
<evidence type="ECO:0000256" key="3">
    <source>
        <dbReference type="ARBA" id="ARBA00023163"/>
    </source>
</evidence>
<dbReference type="GO" id="GO:0003700">
    <property type="term" value="F:DNA-binding transcription factor activity"/>
    <property type="evidence" value="ECO:0007669"/>
    <property type="project" value="TreeGrafter"/>
</dbReference>
<sequence length="337" mass="36500">MRCRFPMKDVAFQSGLSLATVDRVLNERPGVRATTRARVAAAVEELERQYGAAGFAGRRLAIDIVMEAPRRFSDAVRSAFEAEMPGMRPASVAARYHLAERMREGDLASILTAIAKRGSHGVLLKAPSTLATAEHAHRLTAAGIPVATYVTDIAPDCRIAYVGMDNRIAGASAAHLMGHMLGGTPAGVLLNLSSASFAGETERVAGFRDVLTRRFPALTVETVSEGHGVHRETFQHVVEALSRNPALTAVYSAGGANAAILEAFAHERRPIRVFAAHDLDAANRRLLKEGRLTFVIHHDFRQDARTACQVFLHHHRMLPTQFAAAPSQICIATPYDV</sequence>
<dbReference type="SUPFAM" id="SSF53822">
    <property type="entry name" value="Periplasmic binding protein-like I"/>
    <property type="match status" value="1"/>
</dbReference>
<dbReference type="EMBL" id="QURL01000001">
    <property type="protein sequence ID" value="RFC65999.1"/>
    <property type="molecule type" value="Genomic_DNA"/>
</dbReference>
<dbReference type="InterPro" id="IPR000843">
    <property type="entry name" value="HTH_LacI"/>
</dbReference>
<dbReference type="AlphaFoldDB" id="A0A371X9U6"/>
<dbReference type="Pfam" id="PF13407">
    <property type="entry name" value="Peripla_BP_4"/>
    <property type="match status" value="1"/>
</dbReference>
<dbReference type="InterPro" id="IPR028082">
    <property type="entry name" value="Peripla_BP_I"/>
</dbReference>
<gene>
    <name evidence="5" type="ORF">DYI37_00500</name>
</gene>
<keyword evidence="3" id="KW-0804">Transcription</keyword>
<evidence type="ECO:0000259" key="4">
    <source>
        <dbReference type="PROSITE" id="PS50932"/>
    </source>
</evidence>
<dbReference type="GO" id="GO:0000976">
    <property type="term" value="F:transcription cis-regulatory region binding"/>
    <property type="evidence" value="ECO:0007669"/>
    <property type="project" value="TreeGrafter"/>
</dbReference>
<dbReference type="SUPFAM" id="SSF47413">
    <property type="entry name" value="lambda repressor-like DNA-binding domains"/>
    <property type="match status" value="1"/>
</dbReference>
<evidence type="ECO:0000256" key="2">
    <source>
        <dbReference type="ARBA" id="ARBA00023125"/>
    </source>
</evidence>
<evidence type="ECO:0000256" key="1">
    <source>
        <dbReference type="ARBA" id="ARBA00023015"/>
    </source>
</evidence>
<dbReference type="CDD" id="cd06307">
    <property type="entry name" value="PBP1_sugar_binding"/>
    <property type="match status" value="1"/>
</dbReference>
<dbReference type="Pfam" id="PF00356">
    <property type="entry name" value="LacI"/>
    <property type="match status" value="1"/>
</dbReference>